<dbReference type="VEuPathDB" id="TriTrypDB:TvY486_0007300"/>
<keyword evidence="2" id="KW-1185">Reference proteome</keyword>
<organism evidence="1 2">
    <name type="scientific">Trypanosoma vivax (strain Y486)</name>
    <dbReference type="NCBI Taxonomy" id="1055687"/>
    <lineage>
        <taxon>Eukaryota</taxon>
        <taxon>Discoba</taxon>
        <taxon>Euglenozoa</taxon>
        <taxon>Kinetoplastea</taxon>
        <taxon>Metakinetoplastina</taxon>
        <taxon>Trypanosomatida</taxon>
        <taxon>Trypanosomatidae</taxon>
        <taxon>Trypanosoma</taxon>
        <taxon>Duttonella</taxon>
    </lineage>
</organism>
<evidence type="ECO:0000313" key="1">
    <source>
        <dbReference type="EMBL" id="CCD18087.1"/>
    </source>
</evidence>
<dbReference type="EMBL" id="CAEX01000365">
    <property type="protein sequence ID" value="CCD18087.1"/>
    <property type="molecule type" value="Genomic_DNA"/>
</dbReference>
<gene>
    <name evidence="1" type="ORF">TvY486_0007300</name>
</gene>
<evidence type="ECO:0000313" key="2">
    <source>
        <dbReference type="Proteomes" id="UP000009027"/>
    </source>
</evidence>
<dbReference type="AlphaFoldDB" id="F9WKR4"/>
<protein>
    <submittedName>
        <fullName evidence="1">Uncharacterized protein</fullName>
    </submittedName>
</protein>
<sequence length="308" mass="34113">MLVPSWQPSAAGAFRPLFFLLCCYFSRLRCLWCPLLFARRCRNAGQGACVFLLVKRSLCTSFLGFPLFLPPVVTRYIPPRCLPRNALLLSSLRLRQVAPRFPNRHRCSASFHVLVRLSSPPRPKAPTVSCSCTASRYAFPRRVLEAGCLPQLPAHQLRASAPPCASGERNRLLGSRRRLLRAIPRAFWLLPVIVLHPAPAHPRSPLSVRRCSAPLHRLACLLGTFPCSRAWPALLLTFLAEHLRLGCCCVPHRWSLHFLPVLATPSPSPLDRGCRPCRCYAARTLSASVCDAGASVTDVLPWLADGCG</sequence>
<reference evidence="1 2" key="1">
    <citation type="journal article" date="2012" name="Proc. Natl. Acad. Sci. U.S.A.">
        <title>Antigenic diversity is generated by distinct evolutionary mechanisms in African trypanosome species.</title>
        <authorList>
            <person name="Jackson A.P."/>
            <person name="Berry A."/>
            <person name="Aslett M."/>
            <person name="Allison H.C."/>
            <person name="Burton P."/>
            <person name="Vavrova-Anderson J."/>
            <person name="Brown R."/>
            <person name="Browne H."/>
            <person name="Corton N."/>
            <person name="Hauser H."/>
            <person name="Gamble J."/>
            <person name="Gilderthorp R."/>
            <person name="Marcello L."/>
            <person name="McQuillan J."/>
            <person name="Otto T.D."/>
            <person name="Quail M.A."/>
            <person name="Sanders M.J."/>
            <person name="van Tonder A."/>
            <person name="Ginger M.L."/>
            <person name="Field M.C."/>
            <person name="Barry J.D."/>
            <person name="Hertz-Fowler C."/>
            <person name="Berriman M."/>
        </authorList>
    </citation>
    <scope>NUCLEOTIDE SEQUENCE</scope>
    <source>
        <strain evidence="1 2">Y486</strain>
    </source>
</reference>
<dbReference type="Proteomes" id="UP000009027">
    <property type="component" value="Unassembled WGS sequence"/>
</dbReference>
<name>F9WKR4_TRYVY</name>
<accession>F9WKR4</accession>
<proteinExistence type="predicted"/>